<evidence type="ECO:0000313" key="2">
    <source>
        <dbReference type="Proteomes" id="UP001303046"/>
    </source>
</evidence>
<accession>A0ABR1CWT8</accession>
<organism evidence="1 2">
    <name type="scientific">Necator americanus</name>
    <name type="common">Human hookworm</name>
    <dbReference type="NCBI Taxonomy" id="51031"/>
    <lineage>
        <taxon>Eukaryota</taxon>
        <taxon>Metazoa</taxon>
        <taxon>Ecdysozoa</taxon>
        <taxon>Nematoda</taxon>
        <taxon>Chromadorea</taxon>
        <taxon>Rhabditida</taxon>
        <taxon>Rhabditina</taxon>
        <taxon>Rhabditomorpha</taxon>
        <taxon>Strongyloidea</taxon>
        <taxon>Ancylostomatidae</taxon>
        <taxon>Bunostominae</taxon>
        <taxon>Necator</taxon>
    </lineage>
</organism>
<keyword evidence="2" id="KW-1185">Reference proteome</keyword>
<sequence length="100" mass="11419">MEMITERFYSNVFFRLAALSSPFISAVEALPRILPSEVRVAIKSMKPGAVRGFDINRLPRGGGHPFHVTLAASMTSYRRLRQLFFTNKKGDREQHHHAHI</sequence>
<proteinExistence type="predicted"/>
<name>A0ABR1CWT8_NECAM</name>
<protein>
    <submittedName>
        <fullName evidence="1">Uncharacterized protein</fullName>
    </submittedName>
</protein>
<comment type="caution">
    <text evidence="1">The sequence shown here is derived from an EMBL/GenBank/DDBJ whole genome shotgun (WGS) entry which is preliminary data.</text>
</comment>
<dbReference type="Proteomes" id="UP001303046">
    <property type="component" value="Unassembled WGS sequence"/>
</dbReference>
<evidence type="ECO:0000313" key="1">
    <source>
        <dbReference type="EMBL" id="KAK6742377.1"/>
    </source>
</evidence>
<reference evidence="1 2" key="1">
    <citation type="submission" date="2023-08" db="EMBL/GenBank/DDBJ databases">
        <title>A Necator americanus chromosomal reference genome.</title>
        <authorList>
            <person name="Ilik V."/>
            <person name="Petrzelkova K.J."/>
            <person name="Pardy F."/>
            <person name="Fuh T."/>
            <person name="Niatou-Singa F.S."/>
            <person name="Gouil Q."/>
            <person name="Baker L."/>
            <person name="Ritchie M.E."/>
            <person name="Jex A.R."/>
            <person name="Gazzola D."/>
            <person name="Li H."/>
            <person name="Toshio Fujiwara R."/>
            <person name="Zhan B."/>
            <person name="Aroian R.V."/>
            <person name="Pafco B."/>
            <person name="Schwarz E.M."/>
        </authorList>
    </citation>
    <scope>NUCLEOTIDE SEQUENCE [LARGE SCALE GENOMIC DNA]</scope>
    <source>
        <strain evidence="1 2">Aroian</strain>
        <tissue evidence="1">Whole animal</tissue>
    </source>
</reference>
<dbReference type="EMBL" id="JAVFWL010000003">
    <property type="protein sequence ID" value="KAK6742377.1"/>
    <property type="molecule type" value="Genomic_DNA"/>
</dbReference>
<gene>
    <name evidence="1" type="primary">Necator_chrIII.g10707</name>
    <name evidence="1" type="ORF">RB195_009942</name>
</gene>